<dbReference type="EMBL" id="UINC01177207">
    <property type="protein sequence ID" value="SVD84720.1"/>
    <property type="molecule type" value="Genomic_DNA"/>
</dbReference>
<protein>
    <submittedName>
        <fullName evidence="1">Uncharacterized protein</fullName>
    </submittedName>
</protein>
<proteinExistence type="predicted"/>
<evidence type="ECO:0000313" key="1">
    <source>
        <dbReference type="EMBL" id="SVD84720.1"/>
    </source>
</evidence>
<dbReference type="AlphaFoldDB" id="A0A382YNS4"/>
<feature type="non-terminal residue" evidence="1">
    <location>
        <position position="30"/>
    </location>
</feature>
<reference evidence="1" key="1">
    <citation type="submission" date="2018-05" db="EMBL/GenBank/DDBJ databases">
        <authorList>
            <person name="Lanie J.A."/>
            <person name="Ng W.-L."/>
            <person name="Kazmierczak K.M."/>
            <person name="Andrzejewski T.M."/>
            <person name="Davidsen T.M."/>
            <person name="Wayne K.J."/>
            <person name="Tettelin H."/>
            <person name="Glass J.I."/>
            <person name="Rusch D."/>
            <person name="Podicherti R."/>
            <person name="Tsui H.-C.T."/>
            <person name="Winkler M.E."/>
        </authorList>
    </citation>
    <scope>NUCLEOTIDE SEQUENCE</scope>
</reference>
<gene>
    <name evidence="1" type="ORF">METZ01_LOCUS437574</name>
</gene>
<organism evidence="1">
    <name type="scientific">marine metagenome</name>
    <dbReference type="NCBI Taxonomy" id="408172"/>
    <lineage>
        <taxon>unclassified sequences</taxon>
        <taxon>metagenomes</taxon>
        <taxon>ecological metagenomes</taxon>
    </lineage>
</organism>
<name>A0A382YNS4_9ZZZZ</name>
<accession>A0A382YNS4</accession>
<sequence length="30" mass="3535">MLKYLVIVSKEEPVNVLRQTKKIPTNNTFM</sequence>